<evidence type="ECO:0000313" key="3">
    <source>
        <dbReference type="EMBL" id="PRT56403.1"/>
    </source>
</evidence>
<feature type="compositionally biased region" description="Polar residues" evidence="2">
    <location>
        <begin position="1"/>
        <end position="21"/>
    </location>
</feature>
<evidence type="ECO:0000313" key="4">
    <source>
        <dbReference type="Proteomes" id="UP000238350"/>
    </source>
</evidence>
<feature type="region of interest" description="Disordered" evidence="2">
    <location>
        <begin position="1"/>
        <end position="40"/>
    </location>
</feature>
<dbReference type="GeneID" id="36517771"/>
<accession>A0A2T0FN28</accession>
<dbReference type="AlphaFoldDB" id="A0A2T0FN28"/>
<keyword evidence="1" id="KW-0175">Coiled coil</keyword>
<dbReference type="Proteomes" id="UP000238350">
    <property type="component" value="Unassembled WGS sequence"/>
</dbReference>
<feature type="coiled-coil region" evidence="1">
    <location>
        <begin position="281"/>
        <end position="360"/>
    </location>
</feature>
<evidence type="ECO:0000256" key="1">
    <source>
        <dbReference type="SAM" id="Coils"/>
    </source>
</evidence>
<sequence length="408" mass="45907">MWQQPQHSAMLGSSGTNSTLHPASGRLGSSRGEADPVTSSLEEIQTRLKKVSLNVIETRDEFVSLSDRSKDNGVALEGLMAEIKSFVAISNTHHTNQVRELARLNQLEQLDKLEHLDKLGTHVRDLELQQRELNARMDLWKKFDEDGLFDQIKQLNTIPGKLKSLEKLDNLDQLKMLADLKGAVDAFKSDKQVLHQIQRLGDQSAESNTAMAVSVEKLSKQLDQLTQRADQPPTENNSKLIESLDAKLNASDTTPLLNEIIAQLESADNFRQLQGEVRAIQDHLLGEHDSTRKELEELRRTVHKQSAEIERFQSLHESEEALAARVEKLQQQEKVLLAHNTKLKTELKSSAQSLASAEAKYRELEGHVREVMLSKYQAAIETTNSAKDSDIVIPKRRTQNRSASLQNI</sequence>
<evidence type="ECO:0000256" key="2">
    <source>
        <dbReference type="SAM" id="MobiDB-lite"/>
    </source>
</evidence>
<protein>
    <submittedName>
        <fullName evidence="3">Uncharacterized protein</fullName>
    </submittedName>
</protein>
<organism evidence="3 4">
    <name type="scientific">Wickerhamiella sorbophila</name>
    <dbReference type="NCBI Taxonomy" id="45607"/>
    <lineage>
        <taxon>Eukaryota</taxon>
        <taxon>Fungi</taxon>
        <taxon>Dikarya</taxon>
        <taxon>Ascomycota</taxon>
        <taxon>Saccharomycotina</taxon>
        <taxon>Dipodascomycetes</taxon>
        <taxon>Dipodascales</taxon>
        <taxon>Trichomonascaceae</taxon>
        <taxon>Wickerhamiella</taxon>
    </lineage>
</organism>
<proteinExistence type="predicted"/>
<dbReference type="RefSeq" id="XP_024666348.1">
    <property type="nucleotide sequence ID" value="XM_024810580.1"/>
</dbReference>
<comment type="caution">
    <text evidence="3">The sequence shown here is derived from an EMBL/GenBank/DDBJ whole genome shotgun (WGS) entry which is preliminary data.</text>
</comment>
<dbReference type="EMBL" id="NDIQ01000022">
    <property type="protein sequence ID" value="PRT56403.1"/>
    <property type="molecule type" value="Genomic_DNA"/>
</dbReference>
<keyword evidence="4" id="KW-1185">Reference proteome</keyword>
<reference evidence="3 4" key="1">
    <citation type="submission" date="2017-04" db="EMBL/GenBank/DDBJ databases">
        <title>Genome sequencing of [Candida] sorbophila.</title>
        <authorList>
            <person name="Ahn J.O."/>
        </authorList>
    </citation>
    <scope>NUCLEOTIDE SEQUENCE [LARGE SCALE GENOMIC DNA]</scope>
    <source>
        <strain evidence="3 4">DS02</strain>
    </source>
</reference>
<name>A0A2T0FN28_9ASCO</name>
<gene>
    <name evidence="3" type="ORF">B9G98_04023</name>
</gene>